<evidence type="ECO:0000313" key="1">
    <source>
        <dbReference type="EMBL" id="AAY22044.1"/>
    </source>
</evidence>
<gene>
    <name evidence="1" type="primary">lps1</name>
</gene>
<dbReference type="EMBL" id="AY923845">
    <property type="protein sequence ID" value="AAY22045.1"/>
    <property type="molecule type" value="Genomic_DNA"/>
</dbReference>
<proteinExistence type="predicted"/>
<feature type="non-terminal residue" evidence="1">
    <location>
        <position position="1"/>
    </location>
</feature>
<evidence type="ECO:0000313" key="2">
    <source>
        <dbReference type="EMBL" id="AAY22045.1"/>
    </source>
</evidence>
<dbReference type="EMBL" id="AY923844">
    <property type="protein sequence ID" value="AAY22044.1"/>
    <property type="molecule type" value="Genomic_DNA"/>
</dbReference>
<name>Q2TEA1_9HYPO</name>
<feature type="non-terminal residue" evidence="1">
    <location>
        <position position="39"/>
    </location>
</feature>
<dbReference type="AlphaFoldDB" id="Q2TEA1"/>
<accession>Q2TEA1</accession>
<organism evidence="1">
    <name type="scientific">Epichloe festucae</name>
    <dbReference type="NCBI Taxonomy" id="35717"/>
    <lineage>
        <taxon>Eukaryota</taxon>
        <taxon>Fungi</taxon>
        <taxon>Dikarya</taxon>
        <taxon>Ascomycota</taxon>
        <taxon>Pezizomycotina</taxon>
        <taxon>Sordariomycetes</taxon>
        <taxon>Hypocreomycetidae</taxon>
        <taxon>Hypocreales</taxon>
        <taxon>Clavicipitaceae</taxon>
        <taxon>Epichloe</taxon>
    </lineage>
</organism>
<sequence length="39" mass="4522">WPQEDFSDNPITEVLSQKVTETESLTECDIIMHVDSKQQ</sequence>
<reference evidence="1" key="1">
    <citation type="journal article" date="2005" name="DNA Seq.">
        <title>Structural analysis of a peptide synthetase gene required for ergopeptine production in the endophytic fungus Neotyphodium lolii.</title>
        <authorList>
            <person name="Damrongkool P."/>
            <person name="Sedlock A.B."/>
            <person name="Young C.A."/>
            <person name="Johnson R.D."/>
            <person name="Goetz K.E."/>
            <person name="Scott B."/>
            <person name="Schardl C.L."/>
            <person name="Panaccione D.G."/>
        </authorList>
    </citation>
    <scope>NUCLEOTIDE SEQUENCE</scope>
    <source>
        <strain evidence="2">ATCC 56430</strain>
        <strain evidence="1">Rf21</strain>
    </source>
</reference>
<protein>
    <submittedName>
        <fullName evidence="1">Lysergyl peptide synthetase 1</fullName>
    </submittedName>
</protein>